<evidence type="ECO:0000313" key="1">
    <source>
        <dbReference type="EMBL" id="OAE22695.1"/>
    </source>
</evidence>
<sequence>MSFVLLDTSSEDDTYLGARSTSYTTHRVTVEFEGRQTSFGHWLSIDKTLQPILLLQFVERGESSPTPGTDGWTSGIVREGDMVQWDRGCGGVIEGLSIGHGVVVEFWCPRVRRSDEGYGPRTDINERNDL</sequence>
<organism evidence="1 2">
    <name type="scientific">Marchantia polymorpha subsp. ruderalis</name>
    <dbReference type="NCBI Taxonomy" id="1480154"/>
    <lineage>
        <taxon>Eukaryota</taxon>
        <taxon>Viridiplantae</taxon>
        <taxon>Streptophyta</taxon>
        <taxon>Embryophyta</taxon>
        <taxon>Marchantiophyta</taxon>
        <taxon>Marchantiopsida</taxon>
        <taxon>Marchantiidae</taxon>
        <taxon>Marchantiales</taxon>
        <taxon>Marchantiaceae</taxon>
        <taxon>Marchantia</taxon>
    </lineage>
</organism>
<proteinExistence type="predicted"/>
<protein>
    <submittedName>
        <fullName evidence="1">Uncharacterized protein</fullName>
    </submittedName>
</protein>
<gene>
    <name evidence="1" type="ORF">AXG93_2675s1290</name>
</gene>
<dbReference type="AlphaFoldDB" id="A0A176VRP7"/>
<reference evidence="1" key="1">
    <citation type="submission" date="2016-03" db="EMBL/GenBank/DDBJ databases">
        <title>Mechanisms controlling the formation of the plant cell surface in tip-growing cells are functionally conserved among land plants.</title>
        <authorList>
            <person name="Honkanen S."/>
            <person name="Jones V.A."/>
            <person name="Morieri G."/>
            <person name="Champion C."/>
            <person name="Hetherington A.J."/>
            <person name="Kelly S."/>
            <person name="Saint-Marcoux D."/>
            <person name="Proust H."/>
            <person name="Prescott H."/>
            <person name="Dolan L."/>
        </authorList>
    </citation>
    <scope>NUCLEOTIDE SEQUENCE [LARGE SCALE GENOMIC DNA]</scope>
    <source>
        <tissue evidence="1">Whole gametophyte</tissue>
    </source>
</reference>
<comment type="caution">
    <text evidence="1">The sequence shown here is derived from an EMBL/GenBank/DDBJ whole genome shotgun (WGS) entry which is preliminary data.</text>
</comment>
<name>A0A176VRP7_MARPO</name>
<accession>A0A176VRP7</accession>
<dbReference type="EMBL" id="LVLJ01003083">
    <property type="protein sequence ID" value="OAE22695.1"/>
    <property type="molecule type" value="Genomic_DNA"/>
</dbReference>
<dbReference type="Proteomes" id="UP000077202">
    <property type="component" value="Unassembled WGS sequence"/>
</dbReference>
<evidence type="ECO:0000313" key="2">
    <source>
        <dbReference type="Proteomes" id="UP000077202"/>
    </source>
</evidence>
<keyword evidence="2" id="KW-1185">Reference proteome</keyword>